<dbReference type="GO" id="GO:0004586">
    <property type="term" value="F:ornithine decarboxylase activity"/>
    <property type="evidence" value="ECO:0007669"/>
    <property type="project" value="TreeGrafter"/>
</dbReference>
<sequence length="150" mass="16800">TMNTATPTEFEFSFLEEGFSARDIDDRDAFYVCDLGDVVKKHLRWMRALPRVTPFYAVKCNDSRAIVMTLASLGSGFDCASKTEIQLVQSLGVDPSRIIYANPCKQVSQIKYASAHGIQMMTFDSEVELMKVARCLCGVLLSICRLLSFH</sequence>
<dbReference type="Proteomes" id="UP000261360">
    <property type="component" value="Unplaced"/>
</dbReference>
<dbReference type="InterPro" id="IPR029066">
    <property type="entry name" value="PLP-binding_barrel"/>
</dbReference>
<dbReference type="STRING" id="1841481.ENSSLDP00000009392"/>
<evidence type="ECO:0000256" key="2">
    <source>
        <dbReference type="ARBA" id="ARBA00022898"/>
    </source>
</evidence>
<dbReference type="PANTHER" id="PTHR11482">
    <property type="entry name" value="ARGININE/DIAMINOPIMELATE/ORNITHINE DECARBOXYLASE"/>
    <property type="match status" value="1"/>
</dbReference>
<dbReference type="Ensembl" id="ENSSLDT00000009718.1">
    <property type="protein sequence ID" value="ENSSLDP00000009392.1"/>
    <property type="gene ID" value="ENSSLDG00000007462.1"/>
</dbReference>
<proteinExistence type="predicted"/>
<dbReference type="GeneTree" id="ENSGT00950000182995"/>
<dbReference type="InterPro" id="IPR022653">
    <property type="entry name" value="De-COase2_pyr-phos_BS"/>
</dbReference>
<evidence type="ECO:0000256" key="3">
    <source>
        <dbReference type="ARBA" id="ARBA00023115"/>
    </source>
</evidence>
<keyword evidence="6" id="KW-1185">Reference proteome</keyword>
<protein>
    <submittedName>
        <fullName evidence="5">Ornithine decarboxylase 1</fullName>
    </submittedName>
</protein>
<dbReference type="GO" id="GO:0033387">
    <property type="term" value="P:putrescine biosynthetic process from arginine, via ornithine"/>
    <property type="evidence" value="ECO:0007669"/>
    <property type="project" value="TreeGrafter"/>
</dbReference>
<keyword evidence="3" id="KW-0620">Polyamine biosynthesis</keyword>
<evidence type="ECO:0000256" key="1">
    <source>
        <dbReference type="ARBA" id="ARBA00022553"/>
    </source>
</evidence>
<dbReference type="PANTHER" id="PTHR11482:SF42">
    <property type="entry name" value="ORNITHINE DECARBOXYLASE"/>
    <property type="match status" value="1"/>
</dbReference>
<keyword evidence="1" id="KW-0597">Phosphoprotein</keyword>
<organism evidence="5 6">
    <name type="scientific">Seriola lalandi dorsalis</name>
    <dbReference type="NCBI Taxonomy" id="1841481"/>
    <lineage>
        <taxon>Eukaryota</taxon>
        <taxon>Metazoa</taxon>
        <taxon>Chordata</taxon>
        <taxon>Craniata</taxon>
        <taxon>Vertebrata</taxon>
        <taxon>Euteleostomi</taxon>
        <taxon>Actinopterygii</taxon>
        <taxon>Neopterygii</taxon>
        <taxon>Teleostei</taxon>
        <taxon>Neoteleostei</taxon>
        <taxon>Acanthomorphata</taxon>
        <taxon>Carangaria</taxon>
        <taxon>Carangiformes</taxon>
        <taxon>Carangidae</taxon>
        <taxon>Seriola</taxon>
    </lineage>
</organism>
<dbReference type="GO" id="GO:0005737">
    <property type="term" value="C:cytoplasm"/>
    <property type="evidence" value="ECO:0007669"/>
    <property type="project" value="TreeGrafter"/>
</dbReference>
<dbReference type="SUPFAM" id="SSF51419">
    <property type="entry name" value="PLP-binding barrel"/>
    <property type="match status" value="1"/>
</dbReference>
<dbReference type="PRINTS" id="PR01182">
    <property type="entry name" value="ORNDCRBXLASE"/>
</dbReference>
<dbReference type="AlphaFoldDB" id="A0A3B4X1M1"/>
<dbReference type="InterPro" id="IPR002433">
    <property type="entry name" value="Orn_de-COase"/>
</dbReference>
<keyword evidence="2" id="KW-0663">Pyridoxal phosphate</keyword>
<name>A0A3B4X1M1_SERLL</name>
<feature type="domain" description="Orn/DAP/Arg decarboxylase 2 N-terminal" evidence="4">
    <location>
        <begin position="35"/>
        <end position="135"/>
    </location>
</feature>
<evidence type="ECO:0000259" key="4">
    <source>
        <dbReference type="Pfam" id="PF02784"/>
    </source>
</evidence>
<reference evidence="5" key="1">
    <citation type="submission" date="2025-08" db="UniProtKB">
        <authorList>
            <consortium name="Ensembl"/>
        </authorList>
    </citation>
    <scope>IDENTIFICATION</scope>
</reference>
<dbReference type="Gene3D" id="3.20.20.10">
    <property type="entry name" value="Alanine racemase"/>
    <property type="match status" value="1"/>
</dbReference>
<dbReference type="Pfam" id="PF02784">
    <property type="entry name" value="Orn_Arg_deC_N"/>
    <property type="match status" value="1"/>
</dbReference>
<evidence type="ECO:0000313" key="6">
    <source>
        <dbReference type="Proteomes" id="UP000261360"/>
    </source>
</evidence>
<dbReference type="InterPro" id="IPR000183">
    <property type="entry name" value="Orn/DAP/Arg_de-COase"/>
</dbReference>
<dbReference type="PRINTS" id="PR01179">
    <property type="entry name" value="ODADCRBXLASE"/>
</dbReference>
<accession>A0A3B4X1M1</accession>
<dbReference type="InterPro" id="IPR022644">
    <property type="entry name" value="De-COase2_N"/>
</dbReference>
<evidence type="ECO:0000313" key="5">
    <source>
        <dbReference type="Ensembl" id="ENSSLDP00000009392.1"/>
    </source>
</evidence>
<reference evidence="5" key="2">
    <citation type="submission" date="2025-09" db="UniProtKB">
        <authorList>
            <consortium name="Ensembl"/>
        </authorList>
    </citation>
    <scope>IDENTIFICATION</scope>
</reference>
<dbReference type="PROSITE" id="PS00878">
    <property type="entry name" value="ODR_DC_2_1"/>
    <property type="match status" value="1"/>
</dbReference>